<evidence type="ECO:0000256" key="4">
    <source>
        <dbReference type="ARBA" id="ARBA00022729"/>
    </source>
</evidence>
<evidence type="ECO:0000313" key="8">
    <source>
        <dbReference type="Proteomes" id="UP000616608"/>
    </source>
</evidence>
<keyword evidence="5" id="KW-0175">Coiled coil</keyword>
<reference evidence="7" key="1">
    <citation type="journal article" date="2014" name="Int. J. Syst. Evol. Microbiol.">
        <title>Complete genome sequence of Corynebacterium casei LMG S-19264T (=DSM 44701T), isolated from a smear-ripened cheese.</title>
        <authorList>
            <consortium name="US DOE Joint Genome Institute (JGI-PGF)"/>
            <person name="Walter F."/>
            <person name="Albersmeier A."/>
            <person name="Kalinowski J."/>
            <person name="Ruckert C."/>
        </authorList>
    </citation>
    <scope>NUCLEOTIDE SEQUENCE</scope>
    <source>
        <strain evidence="7">CGMCC 1.15760</strain>
    </source>
</reference>
<keyword evidence="4" id="KW-0732">Signal</keyword>
<dbReference type="RefSeq" id="WP_188613648.1">
    <property type="nucleotide sequence ID" value="NZ_BMJT01000002.1"/>
</dbReference>
<evidence type="ECO:0000256" key="5">
    <source>
        <dbReference type="SAM" id="Coils"/>
    </source>
</evidence>
<keyword evidence="8" id="KW-1185">Reference proteome</keyword>
<gene>
    <name evidence="7" type="ORF">GCM10007425_07210</name>
</gene>
<evidence type="ECO:0000256" key="2">
    <source>
        <dbReference type="ARBA" id="ARBA00008814"/>
    </source>
</evidence>
<reference evidence="7" key="2">
    <citation type="submission" date="2020-09" db="EMBL/GenBank/DDBJ databases">
        <authorList>
            <person name="Sun Q."/>
            <person name="Zhou Y."/>
        </authorList>
    </citation>
    <scope>NUCLEOTIDE SEQUENCE</scope>
    <source>
        <strain evidence="7">CGMCC 1.15760</strain>
    </source>
</reference>
<keyword evidence="3" id="KW-0813">Transport</keyword>
<evidence type="ECO:0000259" key="6">
    <source>
        <dbReference type="PROSITE" id="PS50983"/>
    </source>
</evidence>
<dbReference type="GO" id="GO:1901678">
    <property type="term" value="P:iron coordination entity transport"/>
    <property type="evidence" value="ECO:0007669"/>
    <property type="project" value="UniProtKB-ARBA"/>
</dbReference>
<evidence type="ECO:0000313" key="7">
    <source>
        <dbReference type="EMBL" id="GGG15496.1"/>
    </source>
</evidence>
<dbReference type="SUPFAM" id="SSF53807">
    <property type="entry name" value="Helical backbone' metal receptor"/>
    <property type="match status" value="1"/>
</dbReference>
<dbReference type="Gene3D" id="3.40.50.1980">
    <property type="entry name" value="Nitrogenase molybdenum iron protein domain"/>
    <property type="match status" value="2"/>
</dbReference>
<comment type="subcellular location">
    <subcellularLocation>
        <location evidence="1">Cell membrane</location>
        <topology evidence="1">Lipid-anchor</topology>
    </subcellularLocation>
</comment>
<feature type="coiled-coil region" evidence="5">
    <location>
        <begin position="167"/>
        <end position="194"/>
    </location>
</feature>
<name>A0A917FZP0_9BACI</name>
<dbReference type="PANTHER" id="PTHR30532:SF29">
    <property type="entry name" value="FE(3+) DICITRATE-BINDING PERIPLASMIC PROTEIN"/>
    <property type="match status" value="1"/>
</dbReference>
<dbReference type="PROSITE" id="PS51257">
    <property type="entry name" value="PROKAR_LIPOPROTEIN"/>
    <property type="match status" value="1"/>
</dbReference>
<accession>A0A917FZP0</accession>
<dbReference type="EMBL" id="BMJT01000002">
    <property type="protein sequence ID" value="GGG15496.1"/>
    <property type="molecule type" value="Genomic_DNA"/>
</dbReference>
<dbReference type="Pfam" id="PF01497">
    <property type="entry name" value="Peripla_BP_2"/>
    <property type="match status" value="1"/>
</dbReference>
<dbReference type="InterPro" id="IPR002491">
    <property type="entry name" value="ABC_transptr_periplasmic_BD"/>
</dbReference>
<dbReference type="Proteomes" id="UP000616608">
    <property type="component" value="Unassembled WGS sequence"/>
</dbReference>
<dbReference type="AlphaFoldDB" id="A0A917FZP0"/>
<comment type="caution">
    <text evidence="7">The sequence shown here is derived from an EMBL/GenBank/DDBJ whole genome shotgun (WGS) entry which is preliminary data.</text>
</comment>
<organism evidence="7 8">
    <name type="scientific">Lysinibacillus alkalisoli</name>
    <dbReference type="NCBI Taxonomy" id="1911548"/>
    <lineage>
        <taxon>Bacteria</taxon>
        <taxon>Bacillati</taxon>
        <taxon>Bacillota</taxon>
        <taxon>Bacilli</taxon>
        <taxon>Bacillales</taxon>
        <taxon>Bacillaceae</taxon>
        <taxon>Lysinibacillus</taxon>
    </lineage>
</organism>
<evidence type="ECO:0000256" key="1">
    <source>
        <dbReference type="ARBA" id="ARBA00004193"/>
    </source>
</evidence>
<comment type="similarity">
    <text evidence="2">Belongs to the bacterial solute-binding protein 8 family.</text>
</comment>
<feature type="domain" description="Fe/B12 periplasmic-binding" evidence="6">
    <location>
        <begin position="52"/>
        <end position="320"/>
    </location>
</feature>
<sequence>MKKIIVVLVILTLALAGCMKKEEEPAAKETIGNKIVVEDIYGKQEFDKPFTRVAALEWNIVEELLAVGVQPAAVADIEGFNTWVTIDKKLADGIVDVGQRNEPNIEEIAKAKPDLIIGLKNHEPIKAELEKIAPVVLFDHASEEATKDLYQAMIVSLENTGKLVGKEQEAKEAIAHLEAQMAEAKTALAQANLATKEFLFTQAFTVNEAPTFRLFTPNSTVSHVLEGMGLTNRMQDQTPQPWGMLETNVEGVAKYQEAMLLHTVQKEDPLFKNLANNKAWNNFAFVKNNEMYDLGGGVWTFGSVLSAETLIKNVVTTMTK</sequence>
<evidence type="ECO:0000256" key="3">
    <source>
        <dbReference type="ARBA" id="ARBA00022448"/>
    </source>
</evidence>
<dbReference type="PANTHER" id="PTHR30532">
    <property type="entry name" value="IRON III DICITRATE-BINDING PERIPLASMIC PROTEIN"/>
    <property type="match status" value="1"/>
</dbReference>
<dbReference type="PRINTS" id="PR01715">
    <property type="entry name" value="FERRIBNDNGPP"/>
</dbReference>
<dbReference type="InterPro" id="IPR051313">
    <property type="entry name" value="Bact_iron-sidero_bind"/>
</dbReference>
<dbReference type="PROSITE" id="PS50983">
    <property type="entry name" value="FE_B12_PBP"/>
    <property type="match status" value="1"/>
</dbReference>
<proteinExistence type="inferred from homology"/>
<dbReference type="GO" id="GO:0030288">
    <property type="term" value="C:outer membrane-bounded periplasmic space"/>
    <property type="evidence" value="ECO:0007669"/>
    <property type="project" value="TreeGrafter"/>
</dbReference>
<dbReference type="CDD" id="cd01146">
    <property type="entry name" value="FhuD"/>
    <property type="match status" value="1"/>
</dbReference>
<dbReference type="GO" id="GO:0005886">
    <property type="term" value="C:plasma membrane"/>
    <property type="evidence" value="ECO:0007669"/>
    <property type="project" value="UniProtKB-SubCell"/>
</dbReference>
<protein>
    <submittedName>
        <fullName evidence="7">Ferrichrome ABC transporter substrate-binding protein</fullName>
    </submittedName>
</protein>